<evidence type="ECO:0000313" key="1">
    <source>
        <dbReference type="EMBL" id="RCW80635.1"/>
    </source>
</evidence>
<reference evidence="1 2" key="1">
    <citation type="submission" date="2018-07" db="EMBL/GenBank/DDBJ databases">
        <title>Genomic Encyclopedia of Type Strains, Phase III (KMG-III): the genomes of soil and plant-associated and newly described type strains.</title>
        <authorList>
            <person name="Whitman W."/>
        </authorList>
    </citation>
    <scope>NUCLEOTIDE SEQUENCE [LARGE SCALE GENOMIC DNA]</scope>
    <source>
        <strain evidence="1 2">31-25a</strain>
    </source>
</reference>
<dbReference type="EMBL" id="QPJM01000013">
    <property type="protein sequence ID" value="RCW80635.1"/>
    <property type="molecule type" value="Genomic_DNA"/>
</dbReference>
<comment type="caution">
    <text evidence="1">The sequence shown here is derived from an EMBL/GenBank/DDBJ whole genome shotgun (WGS) entry which is preliminary data.</text>
</comment>
<gene>
    <name evidence="1" type="ORF">C7476_113108</name>
</gene>
<dbReference type="Proteomes" id="UP000253324">
    <property type="component" value="Unassembled WGS sequence"/>
</dbReference>
<proteinExistence type="predicted"/>
<accession>A0A368YKE7</accession>
<organism evidence="1 2">
    <name type="scientific">Phyllobacterium bourgognense</name>
    <dbReference type="NCBI Taxonomy" id="314236"/>
    <lineage>
        <taxon>Bacteria</taxon>
        <taxon>Pseudomonadati</taxon>
        <taxon>Pseudomonadota</taxon>
        <taxon>Alphaproteobacteria</taxon>
        <taxon>Hyphomicrobiales</taxon>
        <taxon>Phyllobacteriaceae</taxon>
        <taxon>Phyllobacterium</taxon>
    </lineage>
</organism>
<dbReference type="AlphaFoldDB" id="A0A368YKE7"/>
<keyword evidence="2" id="KW-1185">Reference proteome</keyword>
<protein>
    <submittedName>
        <fullName evidence="1">Uncharacterized protein</fullName>
    </submittedName>
</protein>
<evidence type="ECO:0000313" key="2">
    <source>
        <dbReference type="Proteomes" id="UP000253324"/>
    </source>
</evidence>
<sequence length="62" mass="6950">MPAEVFFRIFPSSTSLNYLIFGLSVVRGHSLSGIHGHFLSVILGLDPRTHWELANCSVDFLF</sequence>
<name>A0A368YKE7_9HYPH</name>